<dbReference type="AlphaFoldDB" id="A0A2P2PRL8"/>
<accession>A0A2P2PRL8</accession>
<proteinExistence type="predicted"/>
<protein>
    <submittedName>
        <fullName evidence="2">Uncharacterized protein</fullName>
    </submittedName>
</protein>
<evidence type="ECO:0000313" key="2">
    <source>
        <dbReference type="EMBL" id="MBX57384.1"/>
    </source>
</evidence>
<name>A0A2P2PRL8_RHIMU</name>
<organism evidence="2">
    <name type="scientific">Rhizophora mucronata</name>
    <name type="common">Asiatic mangrove</name>
    <dbReference type="NCBI Taxonomy" id="61149"/>
    <lineage>
        <taxon>Eukaryota</taxon>
        <taxon>Viridiplantae</taxon>
        <taxon>Streptophyta</taxon>
        <taxon>Embryophyta</taxon>
        <taxon>Tracheophyta</taxon>
        <taxon>Spermatophyta</taxon>
        <taxon>Magnoliopsida</taxon>
        <taxon>eudicotyledons</taxon>
        <taxon>Gunneridae</taxon>
        <taxon>Pentapetalae</taxon>
        <taxon>rosids</taxon>
        <taxon>fabids</taxon>
        <taxon>Malpighiales</taxon>
        <taxon>Rhizophoraceae</taxon>
        <taxon>Rhizophora</taxon>
    </lineage>
</organism>
<feature type="compositionally biased region" description="Polar residues" evidence="1">
    <location>
        <begin position="37"/>
        <end position="53"/>
    </location>
</feature>
<sequence length="53" mass="6402">MRENGWEETKRTSWKNYRWNVETNKKTRRSPMKAKGSTPNRSPIKDFQTSKTK</sequence>
<feature type="region of interest" description="Disordered" evidence="1">
    <location>
        <begin position="17"/>
        <end position="53"/>
    </location>
</feature>
<reference evidence="2" key="1">
    <citation type="submission" date="2018-02" db="EMBL/GenBank/DDBJ databases">
        <title>Rhizophora mucronata_Transcriptome.</title>
        <authorList>
            <person name="Meera S.P."/>
            <person name="Sreeshan A."/>
            <person name="Augustine A."/>
        </authorList>
    </citation>
    <scope>NUCLEOTIDE SEQUENCE</scope>
    <source>
        <tissue evidence="2">Leaf</tissue>
    </source>
</reference>
<dbReference type="EMBL" id="GGEC01076900">
    <property type="protein sequence ID" value="MBX57384.1"/>
    <property type="molecule type" value="Transcribed_RNA"/>
</dbReference>
<evidence type="ECO:0000256" key="1">
    <source>
        <dbReference type="SAM" id="MobiDB-lite"/>
    </source>
</evidence>